<proteinExistence type="predicted"/>
<feature type="region of interest" description="Disordered" evidence="1">
    <location>
        <begin position="244"/>
        <end position="295"/>
    </location>
</feature>
<name>A0A833WK84_PHYIN</name>
<reference evidence="2" key="1">
    <citation type="submission" date="2020-04" db="EMBL/GenBank/DDBJ databases">
        <title>Hybrid Assembly of Korean Phytophthora infestans isolates.</title>
        <authorList>
            <person name="Prokchorchik M."/>
            <person name="Lee Y."/>
            <person name="Seo J."/>
            <person name="Cho J.-H."/>
            <person name="Park Y.-E."/>
            <person name="Jang D.-C."/>
            <person name="Im J.-S."/>
            <person name="Choi J.-G."/>
            <person name="Park H.-J."/>
            <person name="Lee G.-B."/>
            <person name="Lee Y.-G."/>
            <person name="Hong S.-Y."/>
            <person name="Cho K."/>
            <person name="Sohn K.H."/>
        </authorList>
    </citation>
    <scope>NUCLEOTIDE SEQUENCE</scope>
    <source>
        <strain evidence="2">KR_1_A1</strain>
    </source>
</reference>
<feature type="region of interest" description="Disordered" evidence="1">
    <location>
        <begin position="133"/>
        <end position="210"/>
    </location>
</feature>
<feature type="compositionally biased region" description="Basic and acidic residues" evidence="1">
    <location>
        <begin position="268"/>
        <end position="295"/>
    </location>
</feature>
<accession>A0A833WK84</accession>
<dbReference type="SUPFAM" id="SSF48452">
    <property type="entry name" value="TPR-like"/>
    <property type="match status" value="1"/>
</dbReference>
<sequence>MNDASPDTNSNGGSLSLEEVTKIIQKMREEQASFLEQQREVIIQQILDSIQRSGVLAAATVGSKKPSTKEKTSTFKLEKNLHKLVQHSLADSGLDYPHVRSTAHGARAQTAKEYSKSQVTECSTIKPIIRSRQEVEVSAHSSPSPAQTDQEAEQALPASSQEPTSLLSQSPLYNKEAASRKNRNREAQRRRHHRHNNSRSRAQVDEDYSEYTDPVDAAFAAVYKKVDLRTLAILDRSKVLLGQVRQPPTDGKTSFVEKLRQRYANSEPRSDRNPSDTKKKDENERECGNQPVEHLEECKKDDVDIEEKTSPDGIRCDLELLQPPSKAPDNDNEWENELARQILTIYATSVKAKALEKANANSFAREQSDNLSSAGHSDRRQLHNSGTANITNSRLKTSWSLPVIGKSSTVKPTKQRQYPTAVNYSWEPSQLRADGKVIINMPKVPRPIWFAGTGAVKAVWCALADGLSQLQPQHSMAESLSVCDHRLCEEVRQLETKKKFTQCITTLESLLIALVRARGVDELETKLWKQLVVTCNAFASRCIDYQKFPTGLQLMKQAEHLIDNSILVDNTTRTELLAYLYDTYAHYYYKRRKPHAGLQYMMKAHEIHSRQSSWSHLAKCRLHIANLLSFQMKHVEAMRYMASILEMIEENKLEETSEAGGGGSAQKLCLAAVCYNNLAVEQLHMREFEAASVSSSNAQRLAKLCLSYSNRWLAQFQATSECVALAIATLMEDTNANQDPLVDCRSLTVAKEYSS</sequence>
<feature type="region of interest" description="Disordered" evidence="1">
    <location>
        <begin position="365"/>
        <end position="391"/>
    </location>
</feature>
<protein>
    <submittedName>
        <fullName evidence="2">Uncharacterized protein</fullName>
    </submittedName>
</protein>
<dbReference type="InterPro" id="IPR011990">
    <property type="entry name" value="TPR-like_helical_dom_sf"/>
</dbReference>
<feature type="compositionally biased region" description="Polar residues" evidence="1">
    <location>
        <begin position="157"/>
        <end position="172"/>
    </location>
</feature>
<feature type="compositionally biased region" description="Polar residues" evidence="1">
    <location>
        <begin position="365"/>
        <end position="375"/>
    </location>
</feature>
<organism evidence="2 3">
    <name type="scientific">Phytophthora infestans</name>
    <name type="common">Potato late blight agent</name>
    <name type="synonym">Botrytis infestans</name>
    <dbReference type="NCBI Taxonomy" id="4787"/>
    <lineage>
        <taxon>Eukaryota</taxon>
        <taxon>Sar</taxon>
        <taxon>Stramenopiles</taxon>
        <taxon>Oomycota</taxon>
        <taxon>Peronosporomycetes</taxon>
        <taxon>Peronosporales</taxon>
        <taxon>Peronosporaceae</taxon>
        <taxon>Phytophthora</taxon>
    </lineage>
</organism>
<dbReference type="AlphaFoldDB" id="A0A833WK84"/>
<keyword evidence="3" id="KW-1185">Reference proteome</keyword>
<gene>
    <name evidence="2" type="ORF">GN244_ATG03488</name>
</gene>
<evidence type="ECO:0000256" key="1">
    <source>
        <dbReference type="SAM" id="MobiDB-lite"/>
    </source>
</evidence>
<feature type="compositionally biased region" description="Polar residues" evidence="1">
    <location>
        <begin position="139"/>
        <end position="149"/>
    </location>
</feature>
<dbReference type="EMBL" id="WSZM01000075">
    <property type="protein sequence ID" value="KAF4044208.1"/>
    <property type="molecule type" value="Genomic_DNA"/>
</dbReference>
<feature type="compositionally biased region" description="Basic residues" evidence="1">
    <location>
        <begin position="180"/>
        <end position="198"/>
    </location>
</feature>
<dbReference type="Proteomes" id="UP000602510">
    <property type="component" value="Unassembled WGS sequence"/>
</dbReference>
<evidence type="ECO:0000313" key="2">
    <source>
        <dbReference type="EMBL" id="KAF4044208.1"/>
    </source>
</evidence>
<evidence type="ECO:0000313" key="3">
    <source>
        <dbReference type="Proteomes" id="UP000602510"/>
    </source>
</evidence>
<comment type="caution">
    <text evidence="2">The sequence shown here is derived from an EMBL/GenBank/DDBJ whole genome shotgun (WGS) entry which is preliminary data.</text>
</comment>